<name>A0A371JLY8_9FLAO</name>
<dbReference type="Gene3D" id="2.60.120.560">
    <property type="entry name" value="Exo-inulinase, domain 1"/>
    <property type="match status" value="1"/>
</dbReference>
<keyword evidence="1" id="KW-0732">Signal</keyword>
<comment type="caution">
    <text evidence="2">The sequence shown here is derived from an EMBL/GenBank/DDBJ whole genome shotgun (WGS) entry which is preliminary data.</text>
</comment>
<gene>
    <name evidence="2" type="ORF">DX873_16235</name>
</gene>
<feature type="chain" id="PRO_5016861373" description="DUF1080 domain-containing protein" evidence="1">
    <location>
        <begin position="20"/>
        <end position="223"/>
    </location>
</feature>
<accession>A0A371JLY8</accession>
<feature type="signal peptide" evidence="1">
    <location>
        <begin position="1"/>
        <end position="19"/>
    </location>
</feature>
<evidence type="ECO:0000313" key="2">
    <source>
        <dbReference type="EMBL" id="RDY58074.1"/>
    </source>
</evidence>
<organism evidence="2 3">
    <name type="scientific">Flagellimonas nanhaiensis</name>
    <dbReference type="NCBI Taxonomy" id="2292706"/>
    <lineage>
        <taxon>Bacteria</taxon>
        <taxon>Pseudomonadati</taxon>
        <taxon>Bacteroidota</taxon>
        <taxon>Flavobacteriia</taxon>
        <taxon>Flavobacteriales</taxon>
        <taxon>Flavobacteriaceae</taxon>
        <taxon>Flagellimonas</taxon>
    </lineage>
</organism>
<evidence type="ECO:0000313" key="3">
    <source>
        <dbReference type="Proteomes" id="UP000261828"/>
    </source>
</evidence>
<dbReference type="AlphaFoldDB" id="A0A371JLY8"/>
<dbReference type="EMBL" id="QTJX01000005">
    <property type="protein sequence ID" value="RDY58074.1"/>
    <property type="molecule type" value="Genomic_DNA"/>
</dbReference>
<evidence type="ECO:0008006" key="4">
    <source>
        <dbReference type="Google" id="ProtNLM"/>
    </source>
</evidence>
<keyword evidence="3" id="KW-1185">Reference proteome</keyword>
<sequence>MRTITALVLFLLATHISFFQETKTFVKLLENNDLIASNVIIKDTVHKGVNAVRVLDDGNNTEAKFVKIPDLNFDSGTIEVELAGAPMTGASANARGFVGIAFRISEDDSRFECIYLRPTNGRARNMIRRNHSVQYISYPEFPWFRLRKEFPKKYETYVDLAPGEWTKVKIMVQGETAELYVHGSDQPTLIVDDLKHGGDGSGSIGLWVGPGTEAYFTNLTVTK</sequence>
<dbReference type="Proteomes" id="UP000261828">
    <property type="component" value="Unassembled WGS sequence"/>
</dbReference>
<reference evidence="2 3" key="1">
    <citation type="submission" date="2018-08" db="EMBL/GenBank/DDBJ databases">
        <title>Muricauda nanhaiensis sp. nov., isolated from seawater of the South China Sea.</title>
        <authorList>
            <person name="Dang Y."/>
        </authorList>
    </citation>
    <scope>NUCLEOTIDE SEQUENCE [LARGE SCALE GENOMIC DNA]</scope>
    <source>
        <strain evidence="2 3">SM1704</strain>
    </source>
</reference>
<evidence type="ECO:0000256" key="1">
    <source>
        <dbReference type="SAM" id="SignalP"/>
    </source>
</evidence>
<proteinExistence type="predicted"/>
<dbReference type="OrthoDB" id="118532at2"/>
<dbReference type="RefSeq" id="WP_116185543.1">
    <property type="nucleotide sequence ID" value="NZ_QTJX01000005.1"/>
</dbReference>
<protein>
    <recommendedName>
        <fullName evidence="4">DUF1080 domain-containing protein</fullName>
    </recommendedName>
</protein>